<feature type="chain" id="PRO_5006144504" description="Protein FAM237A-like" evidence="1">
    <location>
        <begin position="22"/>
        <end position="141"/>
    </location>
</feature>
<evidence type="ECO:0008006" key="4">
    <source>
        <dbReference type="Google" id="ProtNLM"/>
    </source>
</evidence>
<sequence>MTPLSDRRVLPLLCSLVLAAATPPLGFSGEGNMPGRLEEMDPECWDSSSLALIQTKRLRVPATVADLWDFMMFLKVSQHQKHNDLFLDLAQLFWEMYVDCVLSRAHGLGRRHLVSTKFKEKHLQISVKEEKRGTVWLPIKI</sequence>
<gene>
    <name evidence="2" type="ORF">Z043_118563</name>
</gene>
<organism evidence="2 3">
    <name type="scientific">Scleropages formosus</name>
    <name type="common">Asian bonytongue</name>
    <name type="synonym">Osteoglossum formosum</name>
    <dbReference type="NCBI Taxonomy" id="113540"/>
    <lineage>
        <taxon>Eukaryota</taxon>
        <taxon>Metazoa</taxon>
        <taxon>Chordata</taxon>
        <taxon>Craniata</taxon>
        <taxon>Vertebrata</taxon>
        <taxon>Euteleostomi</taxon>
        <taxon>Actinopterygii</taxon>
        <taxon>Neopterygii</taxon>
        <taxon>Teleostei</taxon>
        <taxon>Osteoglossocephala</taxon>
        <taxon>Osteoglossomorpha</taxon>
        <taxon>Osteoglossiformes</taxon>
        <taxon>Osteoglossidae</taxon>
        <taxon>Scleropages</taxon>
    </lineage>
</organism>
<protein>
    <recommendedName>
        <fullName evidence="4">Protein FAM237A-like</fullName>
    </recommendedName>
</protein>
<dbReference type="Proteomes" id="UP000034805">
    <property type="component" value="Unassembled WGS sequence"/>
</dbReference>
<accession>A0A0P7WHU6</accession>
<proteinExistence type="predicted"/>
<dbReference type="AlphaFoldDB" id="A0A0P7WHU6"/>
<dbReference type="PANTHER" id="PTHR36690">
    <property type="entry name" value="PROTEIN FAM237A"/>
    <property type="match status" value="1"/>
</dbReference>
<dbReference type="InterPro" id="IPR040439">
    <property type="entry name" value="FAM237A/B"/>
</dbReference>
<comment type="caution">
    <text evidence="2">The sequence shown here is derived from an EMBL/GenBank/DDBJ whole genome shotgun (WGS) entry which is preliminary data.</text>
</comment>
<reference evidence="2 3" key="1">
    <citation type="submission" date="2015-08" db="EMBL/GenBank/DDBJ databases">
        <title>The genome of the Asian arowana (Scleropages formosus).</title>
        <authorList>
            <person name="Tan M.H."/>
            <person name="Gan H.M."/>
            <person name="Croft L.J."/>
            <person name="Austin C.M."/>
        </authorList>
    </citation>
    <scope>NUCLEOTIDE SEQUENCE [LARGE SCALE GENOMIC DNA]</scope>
    <source>
        <strain evidence="2">Aro1</strain>
    </source>
</reference>
<evidence type="ECO:0000313" key="3">
    <source>
        <dbReference type="Proteomes" id="UP000034805"/>
    </source>
</evidence>
<feature type="signal peptide" evidence="1">
    <location>
        <begin position="1"/>
        <end position="21"/>
    </location>
</feature>
<dbReference type="PANTHER" id="PTHR36690:SF2">
    <property type="entry name" value="PROTEIN FAM237A"/>
    <property type="match status" value="1"/>
</dbReference>
<name>A0A0P7WHU6_SCLFO</name>
<evidence type="ECO:0000256" key="1">
    <source>
        <dbReference type="SAM" id="SignalP"/>
    </source>
</evidence>
<keyword evidence="1" id="KW-0732">Signal</keyword>
<dbReference type="EMBL" id="JARO02008081">
    <property type="protein sequence ID" value="KPP63194.1"/>
    <property type="molecule type" value="Genomic_DNA"/>
</dbReference>
<evidence type="ECO:0000313" key="2">
    <source>
        <dbReference type="EMBL" id="KPP63194.1"/>
    </source>
</evidence>